<keyword evidence="2" id="KW-1185">Reference proteome</keyword>
<organism evidence="1 2">
    <name type="scientific">Pontibacillus litoralis JSM 072002</name>
    <dbReference type="NCBI Taxonomy" id="1385512"/>
    <lineage>
        <taxon>Bacteria</taxon>
        <taxon>Bacillati</taxon>
        <taxon>Bacillota</taxon>
        <taxon>Bacilli</taxon>
        <taxon>Bacillales</taxon>
        <taxon>Bacillaceae</taxon>
        <taxon>Pontibacillus</taxon>
    </lineage>
</organism>
<dbReference type="AlphaFoldDB" id="A0A0A5GA35"/>
<evidence type="ECO:0000313" key="2">
    <source>
        <dbReference type="Proteomes" id="UP000030401"/>
    </source>
</evidence>
<accession>A0A0A5GA35</accession>
<dbReference type="Proteomes" id="UP000030401">
    <property type="component" value="Unassembled WGS sequence"/>
</dbReference>
<dbReference type="RefSeq" id="WP_036832993.1">
    <property type="nucleotide sequence ID" value="NZ_AVPG01000004.1"/>
</dbReference>
<comment type="caution">
    <text evidence="1">The sequence shown here is derived from an EMBL/GenBank/DDBJ whole genome shotgun (WGS) entry which is preliminary data.</text>
</comment>
<dbReference type="OrthoDB" id="9935852at2"/>
<name>A0A0A5GA35_9BACI</name>
<dbReference type="STRING" id="1385512.N784_13060"/>
<proteinExistence type="predicted"/>
<sequence>MPRVRIEFDTDLPSDGKVFVNGKEISLIRYINLYSSCEDRTKLVISRLIDDGNGNPVTGEYGFLEETYDVFEKLKTQDKENGKKLEDKILFPYNFD</sequence>
<dbReference type="EMBL" id="AVPG01000004">
    <property type="protein sequence ID" value="KGX88038.1"/>
    <property type="molecule type" value="Genomic_DNA"/>
</dbReference>
<reference evidence="1 2" key="1">
    <citation type="submission" date="2013-08" db="EMBL/GenBank/DDBJ databases">
        <authorList>
            <person name="Huang J."/>
            <person name="Wang G."/>
        </authorList>
    </citation>
    <scope>NUCLEOTIDE SEQUENCE [LARGE SCALE GENOMIC DNA]</scope>
    <source>
        <strain evidence="1 2">JSM 072002</strain>
    </source>
</reference>
<evidence type="ECO:0000313" key="1">
    <source>
        <dbReference type="EMBL" id="KGX88038.1"/>
    </source>
</evidence>
<protein>
    <submittedName>
        <fullName evidence="1">Uncharacterized protein</fullName>
    </submittedName>
</protein>
<gene>
    <name evidence="1" type="ORF">N784_13060</name>
</gene>